<feature type="DNA-binding region" description="H-T-H motif" evidence="4">
    <location>
        <begin position="29"/>
        <end position="48"/>
    </location>
</feature>
<reference evidence="7" key="1">
    <citation type="journal article" date="2019" name="Int. J. Syst. Evol. Microbiol.">
        <title>The Global Catalogue of Microorganisms (GCM) 10K type strain sequencing project: providing services to taxonomists for standard genome sequencing and annotation.</title>
        <authorList>
            <consortium name="The Broad Institute Genomics Platform"/>
            <consortium name="The Broad Institute Genome Sequencing Center for Infectious Disease"/>
            <person name="Wu L."/>
            <person name="Ma J."/>
        </authorList>
    </citation>
    <scope>NUCLEOTIDE SEQUENCE [LARGE SCALE GENOMIC DNA]</scope>
    <source>
        <strain evidence="7">JCM 3369</strain>
    </source>
</reference>
<keyword evidence="7" id="KW-1185">Reference proteome</keyword>
<name>A0ABW2D083_9ACTN</name>
<evidence type="ECO:0000256" key="3">
    <source>
        <dbReference type="ARBA" id="ARBA00023163"/>
    </source>
</evidence>
<keyword evidence="1" id="KW-0805">Transcription regulation</keyword>
<dbReference type="Gene3D" id="1.10.357.10">
    <property type="entry name" value="Tetracycline Repressor, domain 2"/>
    <property type="match status" value="1"/>
</dbReference>
<dbReference type="PANTHER" id="PTHR47506">
    <property type="entry name" value="TRANSCRIPTIONAL REGULATORY PROTEIN"/>
    <property type="match status" value="1"/>
</dbReference>
<accession>A0ABW2D083</accession>
<dbReference type="PANTHER" id="PTHR47506:SF10">
    <property type="entry name" value="TRANSCRIPTIONAL REGULATORY PROTEIN"/>
    <property type="match status" value="1"/>
</dbReference>
<evidence type="ECO:0000313" key="7">
    <source>
        <dbReference type="Proteomes" id="UP001596380"/>
    </source>
</evidence>
<evidence type="ECO:0000256" key="2">
    <source>
        <dbReference type="ARBA" id="ARBA00023125"/>
    </source>
</evidence>
<evidence type="ECO:0000259" key="5">
    <source>
        <dbReference type="PROSITE" id="PS50977"/>
    </source>
</evidence>
<sequence>MSRAREFDEERVLDAAMEAFWERGYAATSAQALVDSTGLGRSSLYNAFTSKHRLYQLALRRYLERNTEADIALLDEPGPVKEHIRELMLGVIDAELGDPGRRGCLAVNAAIELAGKDEAVTVLVRRTFARVEEALTAALERGQRAGEITGERSAATLARFVLNAVYGLRVLGKAATDRERLVEVVDATVDAL</sequence>
<dbReference type="SUPFAM" id="SSF46689">
    <property type="entry name" value="Homeodomain-like"/>
    <property type="match status" value="1"/>
</dbReference>
<dbReference type="InterPro" id="IPR036271">
    <property type="entry name" value="Tet_transcr_reg_TetR-rel_C_sf"/>
</dbReference>
<dbReference type="PRINTS" id="PR00455">
    <property type="entry name" value="HTHTETR"/>
</dbReference>
<dbReference type="Pfam" id="PF16925">
    <property type="entry name" value="TetR_C_13"/>
    <property type="match status" value="1"/>
</dbReference>
<comment type="caution">
    <text evidence="6">The sequence shown here is derived from an EMBL/GenBank/DDBJ whole genome shotgun (WGS) entry which is preliminary data.</text>
</comment>
<proteinExistence type="predicted"/>
<dbReference type="RefSeq" id="WP_160821446.1">
    <property type="nucleotide sequence ID" value="NZ_JBHSXE010000001.1"/>
</dbReference>
<dbReference type="InterPro" id="IPR009057">
    <property type="entry name" value="Homeodomain-like_sf"/>
</dbReference>
<evidence type="ECO:0000256" key="4">
    <source>
        <dbReference type="PROSITE-ProRule" id="PRU00335"/>
    </source>
</evidence>
<evidence type="ECO:0000313" key="6">
    <source>
        <dbReference type="EMBL" id="MFC6886738.1"/>
    </source>
</evidence>
<keyword evidence="2 4" id="KW-0238">DNA-binding</keyword>
<dbReference type="InterPro" id="IPR001647">
    <property type="entry name" value="HTH_TetR"/>
</dbReference>
<feature type="domain" description="HTH tetR-type" evidence="5">
    <location>
        <begin position="6"/>
        <end position="66"/>
    </location>
</feature>
<dbReference type="InterPro" id="IPR011075">
    <property type="entry name" value="TetR_C"/>
</dbReference>
<protein>
    <submittedName>
        <fullName evidence="6">TetR/AcrR family transcriptional regulator</fullName>
    </submittedName>
</protein>
<evidence type="ECO:0000256" key="1">
    <source>
        <dbReference type="ARBA" id="ARBA00023015"/>
    </source>
</evidence>
<dbReference type="Pfam" id="PF00440">
    <property type="entry name" value="TetR_N"/>
    <property type="match status" value="1"/>
</dbReference>
<dbReference type="PROSITE" id="PS50977">
    <property type="entry name" value="HTH_TETR_2"/>
    <property type="match status" value="1"/>
</dbReference>
<dbReference type="Proteomes" id="UP001596380">
    <property type="component" value="Unassembled WGS sequence"/>
</dbReference>
<dbReference type="Gene3D" id="1.10.10.60">
    <property type="entry name" value="Homeodomain-like"/>
    <property type="match status" value="1"/>
</dbReference>
<dbReference type="SUPFAM" id="SSF48498">
    <property type="entry name" value="Tetracyclin repressor-like, C-terminal domain"/>
    <property type="match status" value="1"/>
</dbReference>
<dbReference type="EMBL" id="JBHSXS010000058">
    <property type="protein sequence ID" value="MFC6886738.1"/>
    <property type="molecule type" value="Genomic_DNA"/>
</dbReference>
<keyword evidence="3" id="KW-0804">Transcription</keyword>
<gene>
    <name evidence="6" type="ORF">ACFQKB_43735</name>
</gene>
<organism evidence="6 7">
    <name type="scientific">Actinomadura yumaensis</name>
    <dbReference type="NCBI Taxonomy" id="111807"/>
    <lineage>
        <taxon>Bacteria</taxon>
        <taxon>Bacillati</taxon>
        <taxon>Actinomycetota</taxon>
        <taxon>Actinomycetes</taxon>
        <taxon>Streptosporangiales</taxon>
        <taxon>Thermomonosporaceae</taxon>
        <taxon>Actinomadura</taxon>
    </lineage>
</organism>